<evidence type="ECO:0000256" key="1">
    <source>
        <dbReference type="SAM" id="MobiDB-lite"/>
    </source>
</evidence>
<feature type="compositionally biased region" description="Basic and acidic residues" evidence="1">
    <location>
        <begin position="213"/>
        <end position="225"/>
    </location>
</feature>
<feature type="region of interest" description="Disordered" evidence="1">
    <location>
        <begin position="156"/>
        <end position="279"/>
    </location>
</feature>
<organism evidence="2 3">
    <name type="scientific">Thalassiosira oceanica</name>
    <name type="common">Marine diatom</name>
    <dbReference type="NCBI Taxonomy" id="159749"/>
    <lineage>
        <taxon>Eukaryota</taxon>
        <taxon>Sar</taxon>
        <taxon>Stramenopiles</taxon>
        <taxon>Ochrophyta</taxon>
        <taxon>Bacillariophyta</taxon>
        <taxon>Coscinodiscophyceae</taxon>
        <taxon>Thalassiosirophycidae</taxon>
        <taxon>Thalassiosirales</taxon>
        <taxon>Thalassiosiraceae</taxon>
        <taxon>Thalassiosira</taxon>
    </lineage>
</organism>
<evidence type="ECO:0000313" key="2">
    <source>
        <dbReference type="EMBL" id="EJK51297.1"/>
    </source>
</evidence>
<keyword evidence="3" id="KW-1185">Reference proteome</keyword>
<comment type="caution">
    <text evidence="2">The sequence shown here is derived from an EMBL/GenBank/DDBJ whole genome shotgun (WGS) entry which is preliminary data.</text>
</comment>
<feature type="compositionally biased region" description="Polar residues" evidence="1">
    <location>
        <begin position="88"/>
        <end position="98"/>
    </location>
</feature>
<dbReference type="Proteomes" id="UP000266841">
    <property type="component" value="Unassembled WGS sequence"/>
</dbReference>
<feature type="compositionally biased region" description="Basic residues" evidence="1">
    <location>
        <begin position="251"/>
        <end position="261"/>
    </location>
</feature>
<name>K0RX54_THAOC</name>
<feature type="compositionally biased region" description="Basic and acidic residues" evidence="1">
    <location>
        <begin position="266"/>
        <end position="279"/>
    </location>
</feature>
<proteinExistence type="predicted"/>
<reference evidence="2 3" key="1">
    <citation type="journal article" date="2012" name="Genome Biol.">
        <title>Genome and low-iron response of an oceanic diatom adapted to chronic iron limitation.</title>
        <authorList>
            <person name="Lommer M."/>
            <person name="Specht M."/>
            <person name="Roy A.S."/>
            <person name="Kraemer L."/>
            <person name="Andreson R."/>
            <person name="Gutowska M.A."/>
            <person name="Wolf J."/>
            <person name="Bergner S.V."/>
            <person name="Schilhabel M.B."/>
            <person name="Klostermeier U.C."/>
            <person name="Beiko R.G."/>
            <person name="Rosenstiel P."/>
            <person name="Hippler M."/>
            <person name="Laroche J."/>
        </authorList>
    </citation>
    <scope>NUCLEOTIDE SEQUENCE [LARGE SCALE GENOMIC DNA]</scope>
    <source>
        <strain evidence="2 3">CCMP1005</strain>
    </source>
</reference>
<feature type="compositionally biased region" description="Basic and acidic residues" evidence="1">
    <location>
        <begin position="78"/>
        <end position="87"/>
    </location>
</feature>
<gene>
    <name evidence="2" type="ORF">THAOC_29543</name>
</gene>
<sequence>MNQQTKQPPLHRDHNLLDDEPAAADIDAVDAPRCRGLAWTTPTGLSTAARTAVTTGMRSCKFVVWEAGETADDGGGSRAERRRDLHHSSGSNSLTKGSNVAYLGSSKNSRYAKSTSINTINVYVSNGMSRRRGGASRNGAVGATGLLAPAPAVRANEAEATPVRSPLDYSRYSLRQRRRQHRSPSYPQPSRLPLAISLEMAKTTSRQRRPKRRNVERPVSKEEPNQKQSIKSSRSRRSRSDFGGLLEVKTTHRQRCMKRRMNSSSAKEEPNQMDLDHVD</sequence>
<feature type="region of interest" description="Disordered" evidence="1">
    <location>
        <begin position="70"/>
        <end position="101"/>
    </location>
</feature>
<evidence type="ECO:0000313" key="3">
    <source>
        <dbReference type="Proteomes" id="UP000266841"/>
    </source>
</evidence>
<dbReference type="EMBL" id="AGNL01041891">
    <property type="protein sequence ID" value="EJK51297.1"/>
    <property type="molecule type" value="Genomic_DNA"/>
</dbReference>
<dbReference type="AlphaFoldDB" id="K0RX54"/>
<accession>K0RX54</accession>
<protein>
    <submittedName>
        <fullName evidence="2">Uncharacterized protein</fullName>
    </submittedName>
</protein>